<evidence type="ECO:0000256" key="3">
    <source>
        <dbReference type="PIRSR" id="PIRSR601613-1"/>
    </source>
</evidence>
<proteinExistence type="inferred from homology"/>
<keyword evidence="7" id="KW-1185">Reference proteome</keyword>
<protein>
    <recommendedName>
        <fullName evidence="4">Amine oxidase</fullName>
        <ecNumber evidence="4">1.4.3.-</ecNumber>
    </recommendedName>
</protein>
<evidence type="ECO:0000313" key="6">
    <source>
        <dbReference type="EMBL" id="KAH3671556.1"/>
    </source>
</evidence>
<accession>A0A9P8TAY1</accession>
<sequence>MRVVIVGGGIAGLKAAVDLHAKGIEVTLLEARDRLGGRLLTDRTGLCGYDLGASWAHDTLSNELFDEMVASGKYDLYYDDGEPYYVGEELTHADVARWKLPQVAHELSKFLELRQFSSLDVEDLSLHDVVQLYLRKQGNLLSEKQKEYVPQFIRQLELWHGIGWQEMSSKFALVDNVGRNCLIRNGYDKLVDFMADRIPSSCVHLNTVVSKVDRTRSIKVTTADNKSYEADYLICTVPQSILQLEPPQTGAIEWTPALPRTITDPLSKMGYGKLGKIILEFETPFWAHLETDRFVSISSPNVGDSLNVWSYPVLILNMYHINKVPSLLCFVQGPVTEYLEAHTEKVWDYFKPLMKKFTDFPPTPTNIITTQWTADPFARGSYAACRPGDDPTDVVISLENGLGNVRFAGEHTILDGAGAVHGAWMSGKREANYLLDYV</sequence>
<feature type="binding site" evidence="3">
    <location>
        <position position="330"/>
    </location>
    <ligand>
        <name>substrate</name>
    </ligand>
</feature>
<dbReference type="Proteomes" id="UP000769157">
    <property type="component" value="Unassembled WGS sequence"/>
</dbReference>
<reference evidence="6" key="1">
    <citation type="journal article" date="2021" name="Open Biol.">
        <title>Shared evolutionary footprints suggest mitochondrial oxidative damage underlies multiple complex I losses in fungi.</title>
        <authorList>
            <person name="Schikora-Tamarit M.A."/>
            <person name="Marcet-Houben M."/>
            <person name="Nosek J."/>
            <person name="Gabaldon T."/>
        </authorList>
    </citation>
    <scope>NUCLEOTIDE SEQUENCE</scope>
    <source>
        <strain evidence="6">CBS6075</strain>
    </source>
</reference>
<evidence type="ECO:0000259" key="5">
    <source>
        <dbReference type="Pfam" id="PF01593"/>
    </source>
</evidence>
<comment type="caution">
    <text evidence="6">The sequence shown here is derived from an EMBL/GenBank/DDBJ whole genome shotgun (WGS) entry which is preliminary data.</text>
</comment>
<dbReference type="RefSeq" id="XP_046064732.1">
    <property type="nucleotide sequence ID" value="XM_046203496.1"/>
</dbReference>
<dbReference type="InterPro" id="IPR050281">
    <property type="entry name" value="Flavin_monoamine_oxidase"/>
</dbReference>
<dbReference type="PANTHER" id="PTHR10742">
    <property type="entry name" value="FLAVIN MONOAMINE OXIDASE"/>
    <property type="match status" value="1"/>
</dbReference>
<dbReference type="InterPro" id="IPR001613">
    <property type="entry name" value="Flavin_amine_oxidase"/>
</dbReference>
<dbReference type="OrthoDB" id="5046242at2759"/>
<dbReference type="EC" id="1.4.3.-" evidence="4"/>
<comment type="cofactor">
    <cofactor evidence="1 4">
        <name>FAD</name>
        <dbReference type="ChEBI" id="CHEBI:57692"/>
    </cofactor>
</comment>
<dbReference type="AlphaFoldDB" id="A0A9P8TAY1"/>
<keyword evidence="2 4" id="KW-0560">Oxidoreductase</keyword>
<comment type="similarity">
    <text evidence="4">Belongs to the flavin monoamine oxidase family.</text>
</comment>
<dbReference type="Gene3D" id="3.50.50.60">
    <property type="entry name" value="FAD/NAD(P)-binding domain"/>
    <property type="match status" value="1"/>
</dbReference>
<keyword evidence="4" id="KW-0274">FAD</keyword>
<feature type="binding site" evidence="3">
    <location>
        <begin position="30"/>
        <end position="31"/>
    </location>
    <ligand>
        <name>FAD</name>
        <dbReference type="ChEBI" id="CHEBI:57692"/>
    </ligand>
</feature>
<evidence type="ECO:0000313" key="7">
    <source>
        <dbReference type="Proteomes" id="UP000769157"/>
    </source>
</evidence>
<dbReference type="SUPFAM" id="SSF54373">
    <property type="entry name" value="FAD-linked reductases, C-terminal domain"/>
    <property type="match status" value="1"/>
</dbReference>
<dbReference type="InterPro" id="IPR036188">
    <property type="entry name" value="FAD/NAD-bd_sf"/>
</dbReference>
<dbReference type="Gene3D" id="3.90.660.10">
    <property type="match status" value="1"/>
</dbReference>
<organism evidence="6 7">
    <name type="scientific">Ogataea philodendri</name>
    <dbReference type="NCBI Taxonomy" id="1378263"/>
    <lineage>
        <taxon>Eukaryota</taxon>
        <taxon>Fungi</taxon>
        <taxon>Dikarya</taxon>
        <taxon>Ascomycota</taxon>
        <taxon>Saccharomycotina</taxon>
        <taxon>Pichiomycetes</taxon>
        <taxon>Pichiales</taxon>
        <taxon>Pichiaceae</taxon>
        <taxon>Ogataea</taxon>
    </lineage>
</organism>
<dbReference type="SUPFAM" id="SSF51905">
    <property type="entry name" value="FAD/NAD(P)-binding domain"/>
    <property type="match status" value="1"/>
</dbReference>
<feature type="domain" description="Amine oxidase" evidence="5">
    <location>
        <begin position="10"/>
        <end position="434"/>
    </location>
</feature>
<reference evidence="6" key="2">
    <citation type="submission" date="2021-01" db="EMBL/GenBank/DDBJ databases">
        <authorList>
            <person name="Schikora-Tamarit M.A."/>
        </authorList>
    </citation>
    <scope>NUCLEOTIDE SEQUENCE</scope>
    <source>
        <strain evidence="6">CBS6075</strain>
    </source>
</reference>
<dbReference type="Pfam" id="PF01593">
    <property type="entry name" value="Amino_oxidase"/>
    <property type="match status" value="1"/>
</dbReference>
<dbReference type="EMBL" id="JAEUBE010000055">
    <property type="protein sequence ID" value="KAH3671556.1"/>
    <property type="molecule type" value="Genomic_DNA"/>
</dbReference>
<evidence type="ECO:0000256" key="1">
    <source>
        <dbReference type="ARBA" id="ARBA00001974"/>
    </source>
</evidence>
<keyword evidence="4" id="KW-0285">Flavoprotein</keyword>
<evidence type="ECO:0000256" key="2">
    <source>
        <dbReference type="ARBA" id="ARBA00023002"/>
    </source>
</evidence>
<dbReference type="PRINTS" id="PR00757">
    <property type="entry name" value="AMINEOXDASEF"/>
</dbReference>
<dbReference type="InterPro" id="IPR002937">
    <property type="entry name" value="Amino_oxidase"/>
</dbReference>
<feature type="binding site" evidence="3">
    <location>
        <position position="209"/>
    </location>
    <ligand>
        <name>FAD</name>
        <dbReference type="ChEBI" id="CHEBI:57692"/>
    </ligand>
</feature>
<dbReference type="PANTHER" id="PTHR10742:SF410">
    <property type="entry name" value="LYSINE-SPECIFIC HISTONE DEMETHYLASE 2"/>
    <property type="match status" value="1"/>
</dbReference>
<gene>
    <name evidence="6" type="ORF">OGAPHI_000259</name>
</gene>
<dbReference type="GO" id="GO:0016491">
    <property type="term" value="F:oxidoreductase activity"/>
    <property type="evidence" value="ECO:0007669"/>
    <property type="project" value="UniProtKB-KW"/>
</dbReference>
<dbReference type="GeneID" id="70232227"/>
<evidence type="ECO:0000256" key="4">
    <source>
        <dbReference type="RuleBase" id="RU362067"/>
    </source>
</evidence>
<name>A0A9P8TAY1_9ASCO</name>